<evidence type="ECO:0000256" key="5">
    <source>
        <dbReference type="ARBA" id="ARBA00006206"/>
    </source>
</evidence>
<evidence type="ECO:0000256" key="12">
    <source>
        <dbReference type="PIRSR" id="PIRSR005096-3"/>
    </source>
</evidence>
<comment type="pathway">
    <text evidence="4 9">Carbohydrate metabolism; hexose metabolism.</text>
</comment>
<evidence type="ECO:0000313" key="14">
    <source>
        <dbReference type="EMBL" id="CAF4149531.1"/>
    </source>
</evidence>
<feature type="binding site" evidence="12">
    <location>
        <begin position="84"/>
        <end position="85"/>
    </location>
    <ligand>
        <name>beta-D-galactose</name>
        <dbReference type="ChEBI" id="CHEBI:27667"/>
    </ligand>
</feature>
<organism evidence="13 15">
    <name type="scientific">Didymodactylos carnosus</name>
    <dbReference type="NCBI Taxonomy" id="1234261"/>
    <lineage>
        <taxon>Eukaryota</taxon>
        <taxon>Metazoa</taxon>
        <taxon>Spiralia</taxon>
        <taxon>Gnathifera</taxon>
        <taxon>Rotifera</taxon>
        <taxon>Eurotatoria</taxon>
        <taxon>Bdelloidea</taxon>
        <taxon>Philodinida</taxon>
        <taxon>Philodinidae</taxon>
        <taxon>Didymodactylos</taxon>
    </lineage>
</organism>
<reference evidence="13" key="1">
    <citation type="submission" date="2021-02" db="EMBL/GenBank/DDBJ databases">
        <authorList>
            <person name="Nowell W R."/>
        </authorList>
    </citation>
    <scope>NUCLEOTIDE SEQUENCE</scope>
</reference>
<dbReference type="PIRSF" id="PIRSF005096">
    <property type="entry name" value="GALM"/>
    <property type="match status" value="1"/>
</dbReference>
<evidence type="ECO:0000256" key="9">
    <source>
        <dbReference type="PIRNR" id="PIRNR005096"/>
    </source>
</evidence>
<gene>
    <name evidence="13" type="ORF">GPM918_LOCUS29020</name>
    <name evidence="14" type="ORF">SRO942_LOCUS29567</name>
</gene>
<dbReference type="InterPro" id="IPR015443">
    <property type="entry name" value="Aldose_1-epimerase"/>
</dbReference>
<dbReference type="InterPro" id="IPR014718">
    <property type="entry name" value="GH-type_carb-bd"/>
</dbReference>
<evidence type="ECO:0000256" key="1">
    <source>
        <dbReference type="ARBA" id="ARBA00001614"/>
    </source>
</evidence>
<dbReference type="EMBL" id="CAJNOQ010012963">
    <property type="protein sequence ID" value="CAF1311570.1"/>
    <property type="molecule type" value="Genomic_DNA"/>
</dbReference>
<evidence type="ECO:0000256" key="7">
    <source>
        <dbReference type="ARBA" id="ARBA00023277"/>
    </source>
</evidence>
<comment type="caution">
    <text evidence="13">The sequence shown here is derived from an EMBL/GenBank/DDBJ whole genome shotgun (WGS) entry which is preliminary data.</text>
</comment>
<dbReference type="OrthoDB" id="274691at2759"/>
<name>A0A815E978_9BILA</name>
<feature type="active site" description="Proton acceptor" evidence="10">
    <location>
        <position position="319"/>
    </location>
</feature>
<comment type="catalytic activity">
    <reaction evidence="2">
        <text>alpha-D-galactose = beta-D-galactose</text>
        <dbReference type="Rhea" id="RHEA:28675"/>
        <dbReference type="ChEBI" id="CHEBI:27667"/>
        <dbReference type="ChEBI" id="CHEBI:28061"/>
        <dbReference type="EC" id="5.1.3.3"/>
    </reaction>
    <physiologicalReaction direction="right-to-left" evidence="2">
        <dbReference type="Rhea" id="RHEA:28677"/>
    </physiologicalReaction>
</comment>
<keyword evidence="6 9" id="KW-0413">Isomerase</keyword>
<evidence type="ECO:0000256" key="4">
    <source>
        <dbReference type="ARBA" id="ARBA00005028"/>
    </source>
</evidence>
<dbReference type="GO" id="GO:0030246">
    <property type="term" value="F:carbohydrate binding"/>
    <property type="evidence" value="ECO:0007669"/>
    <property type="project" value="InterPro"/>
</dbReference>
<evidence type="ECO:0000256" key="2">
    <source>
        <dbReference type="ARBA" id="ARBA00001712"/>
    </source>
</evidence>
<accession>A0A815E978</accession>
<dbReference type="InterPro" id="IPR018052">
    <property type="entry name" value="Ald1_epimerase_CS"/>
</dbReference>
<comment type="similarity">
    <text evidence="5 9">Belongs to the aldose epimerase family.</text>
</comment>
<dbReference type="GO" id="GO:0005737">
    <property type="term" value="C:cytoplasm"/>
    <property type="evidence" value="ECO:0007669"/>
    <property type="project" value="TreeGrafter"/>
</dbReference>
<dbReference type="AlphaFoldDB" id="A0A815E978"/>
<sequence length="356" mass="39763">MSVFPARESFEQIIDGKQILLYILTNSKNTTKAAITNYGGRLIGFYVPDKNGQLIDILEGFDNLDQYTQGTDNYFGALIGRYGNRIAKAKFTLDGKKYQLNANNGPNNLHGGNKGFSRQVWDAKQTADNLLDLTYFSSDGEEGFPGNLNVKVTYEITDANELKINYRATTDKKTVINLTNHAYFNLNGQGSGTIVNHYLRLNADYYTPVDSTLIPQNSKHASVTNTPFDFRNLTKIGYLMELGQSTNNEQLLFGQGYDHNFVLNEGNSSATVIGDLSGIQMDIYTQEPGLQFYSGNFLDGSNRVKNGKTDNYQTSFCLETQHFPDSPNQPSFPSTTLDSGEVYKTSTIYKFSVQHE</sequence>
<dbReference type="NCBIfam" id="NF008277">
    <property type="entry name" value="PRK11055.1"/>
    <property type="match status" value="1"/>
</dbReference>
<dbReference type="GO" id="GO:0033499">
    <property type="term" value="P:galactose catabolic process via UDP-galactose, Leloir pathway"/>
    <property type="evidence" value="ECO:0007669"/>
    <property type="project" value="TreeGrafter"/>
</dbReference>
<evidence type="ECO:0000256" key="10">
    <source>
        <dbReference type="PIRSR" id="PIRSR005096-1"/>
    </source>
</evidence>
<dbReference type="Proteomes" id="UP000663829">
    <property type="component" value="Unassembled WGS sequence"/>
</dbReference>
<keyword evidence="15" id="KW-1185">Reference proteome</keyword>
<evidence type="ECO:0000256" key="6">
    <source>
        <dbReference type="ARBA" id="ARBA00023235"/>
    </source>
</evidence>
<comment type="pathway">
    <text evidence="3">Carbohydrate metabolism; galactose metabolism.</text>
</comment>
<dbReference type="InterPro" id="IPR011013">
    <property type="entry name" value="Gal_mutarotase_sf_dom"/>
</dbReference>
<dbReference type="GO" id="GO:0006006">
    <property type="term" value="P:glucose metabolic process"/>
    <property type="evidence" value="ECO:0007669"/>
    <property type="project" value="TreeGrafter"/>
</dbReference>
<evidence type="ECO:0000256" key="8">
    <source>
        <dbReference type="ARBA" id="ARBA00045743"/>
    </source>
</evidence>
<evidence type="ECO:0000256" key="3">
    <source>
        <dbReference type="ARBA" id="ARBA00004947"/>
    </source>
</evidence>
<feature type="binding site" evidence="12">
    <location>
        <begin position="181"/>
        <end position="183"/>
    </location>
    <ligand>
        <name>beta-D-galactose</name>
        <dbReference type="ChEBI" id="CHEBI:27667"/>
    </ligand>
</feature>
<dbReference type="Pfam" id="PF01263">
    <property type="entry name" value="Aldose_epim"/>
    <property type="match status" value="1"/>
</dbReference>
<comment type="function">
    <text evidence="8">Mutarotase that catalyzes the interconversion of beta-D-galactose and alpha-D-galactose during galactose metabolism. Beta-D-galactose is metabolized in the liver into glucose 1-phosphate, the primary metabolic fuel, by the action of four enzymes that constitute the Leloir pathway: GALM, GALK1 (galactokinase), GALT (galactose-1-phosphate uridylyltransferase) and GALE (UDP-galactose-4'-epimerase). Involved in the maintenance of the equilibrium between the beta- and alpha-anomers of galactose, therefore ensuring a sufficient supply of the alpha-anomer for GALK1. Also active on D-glucose although shows a preference for galactose over glucose.</text>
</comment>
<evidence type="ECO:0000313" key="13">
    <source>
        <dbReference type="EMBL" id="CAF1311570.1"/>
    </source>
</evidence>
<evidence type="ECO:0000256" key="11">
    <source>
        <dbReference type="PIRSR" id="PIRSR005096-2"/>
    </source>
</evidence>
<dbReference type="Gene3D" id="2.70.98.10">
    <property type="match status" value="1"/>
</dbReference>
<dbReference type="SUPFAM" id="SSF74650">
    <property type="entry name" value="Galactose mutarotase-like"/>
    <property type="match status" value="1"/>
</dbReference>
<dbReference type="EC" id="5.1.3.3" evidence="9"/>
<dbReference type="CDD" id="cd09019">
    <property type="entry name" value="galactose_mutarotase_like"/>
    <property type="match status" value="1"/>
</dbReference>
<dbReference type="PANTHER" id="PTHR10091:SF0">
    <property type="entry name" value="GALACTOSE MUTAROTASE"/>
    <property type="match status" value="1"/>
</dbReference>
<dbReference type="EMBL" id="CAJOBC010042780">
    <property type="protein sequence ID" value="CAF4149531.1"/>
    <property type="molecule type" value="Genomic_DNA"/>
</dbReference>
<dbReference type="InterPro" id="IPR008183">
    <property type="entry name" value="Aldose_1/G6P_1-epimerase"/>
</dbReference>
<dbReference type="GO" id="GO:0004034">
    <property type="term" value="F:aldose 1-epimerase activity"/>
    <property type="evidence" value="ECO:0007669"/>
    <property type="project" value="UniProtKB-EC"/>
</dbReference>
<dbReference type="Proteomes" id="UP000681722">
    <property type="component" value="Unassembled WGS sequence"/>
</dbReference>
<protein>
    <recommendedName>
        <fullName evidence="9">Aldose 1-epimerase</fullName>
        <ecNumber evidence="9">5.1.3.3</ecNumber>
    </recommendedName>
</protein>
<evidence type="ECO:0000313" key="15">
    <source>
        <dbReference type="Proteomes" id="UP000663829"/>
    </source>
</evidence>
<feature type="binding site" evidence="11">
    <location>
        <position position="258"/>
    </location>
    <ligand>
        <name>beta-D-galactose</name>
        <dbReference type="ChEBI" id="CHEBI:27667"/>
    </ligand>
</feature>
<dbReference type="InterPro" id="IPR047215">
    <property type="entry name" value="Galactose_mutarotase-like"/>
</dbReference>
<dbReference type="PANTHER" id="PTHR10091">
    <property type="entry name" value="ALDOSE-1-EPIMERASE"/>
    <property type="match status" value="1"/>
</dbReference>
<comment type="catalytic activity">
    <reaction evidence="1 9">
        <text>alpha-D-glucose = beta-D-glucose</text>
        <dbReference type="Rhea" id="RHEA:10264"/>
        <dbReference type="ChEBI" id="CHEBI:15903"/>
        <dbReference type="ChEBI" id="CHEBI:17925"/>
        <dbReference type="EC" id="5.1.3.3"/>
    </reaction>
</comment>
<dbReference type="PROSITE" id="PS00545">
    <property type="entry name" value="ALDOSE_1_EPIMERASE"/>
    <property type="match status" value="1"/>
</dbReference>
<feature type="active site" description="Proton donor" evidence="10">
    <location>
        <position position="181"/>
    </location>
</feature>
<dbReference type="UniPathway" id="UPA00214"/>
<proteinExistence type="inferred from homology"/>
<keyword evidence="7 9" id="KW-0119">Carbohydrate metabolism</keyword>
<dbReference type="UniPathway" id="UPA00242"/>